<dbReference type="Proteomes" id="UP000276133">
    <property type="component" value="Unassembled WGS sequence"/>
</dbReference>
<protein>
    <submittedName>
        <fullName evidence="1">Uncharacterized protein</fullName>
    </submittedName>
</protein>
<dbReference type="EMBL" id="REGN01002444">
    <property type="protein sequence ID" value="RNA28052.1"/>
    <property type="molecule type" value="Genomic_DNA"/>
</dbReference>
<dbReference type="AlphaFoldDB" id="A0A3M7RX45"/>
<gene>
    <name evidence="1" type="ORF">BpHYR1_002137</name>
</gene>
<evidence type="ECO:0000313" key="2">
    <source>
        <dbReference type="Proteomes" id="UP000276133"/>
    </source>
</evidence>
<dbReference type="OrthoDB" id="10037236at2759"/>
<comment type="caution">
    <text evidence="1">The sequence shown here is derived from an EMBL/GenBank/DDBJ whole genome shotgun (WGS) entry which is preliminary data.</text>
</comment>
<sequence length="71" mass="8046">MLEDERPHIAIITEGKRGWGTMVLVRTDYAESIPKLSAALPIIKGWHTEEGPAKLGLLEFMITRTRPHRLP</sequence>
<evidence type="ECO:0000313" key="1">
    <source>
        <dbReference type="EMBL" id="RNA28052.1"/>
    </source>
</evidence>
<name>A0A3M7RX45_BRAPC</name>
<organism evidence="1 2">
    <name type="scientific">Brachionus plicatilis</name>
    <name type="common">Marine rotifer</name>
    <name type="synonym">Brachionus muelleri</name>
    <dbReference type="NCBI Taxonomy" id="10195"/>
    <lineage>
        <taxon>Eukaryota</taxon>
        <taxon>Metazoa</taxon>
        <taxon>Spiralia</taxon>
        <taxon>Gnathifera</taxon>
        <taxon>Rotifera</taxon>
        <taxon>Eurotatoria</taxon>
        <taxon>Monogononta</taxon>
        <taxon>Pseudotrocha</taxon>
        <taxon>Ploima</taxon>
        <taxon>Brachionidae</taxon>
        <taxon>Brachionus</taxon>
    </lineage>
</organism>
<keyword evidence="2" id="KW-1185">Reference proteome</keyword>
<accession>A0A3M7RX45</accession>
<proteinExistence type="predicted"/>
<reference evidence="1 2" key="1">
    <citation type="journal article" date="2018" name="Sci. Rep.">
        <title>Genomic signatures of local adaptation to the degree of environmental predictability in rotifers.</title>
        <authorList>
            <person name="Franch-Gras L."/>
            <person name="Hahn C."/>
            <person name="Garcia-Roger E.M."/>
            <person name="Carmona M.J."/>
            <person name="Serra M."/>
            <person name="Gomez A."/>
        </authorList>
    </citation>
    <scope>NUCLEOTIDE SEQUENCE [LARGE SCALE GENOMIC DNA]</scope>
    <source>
        <strain evidence="1">HYR1</strain>
    </source>
</reference>